<dbReference type="GO" id="GO:0006032">
    <property type="term" value="P:chitin catabolic process"/>
    <property type="evidence" value="ECO:0007669"/>
    <property type="project" value="TreeGrafter"/>
</dbReference>
<dbReference type="GO" id="GO:0005576">
    <property type="term" value="C:extracellular region"/>
    <property type="evidence" value="ECO:0007669"/>
    <property type="project" value="TreeGrafter"/>
</dbReference>
<dbReference type="PROSITE" id="PS51910">
    <property type="entry name" value="GH18_2"/>
    <property type="match status" value="1"/>
</dbReference>
<dbReference type="GO" id="GO:0004568">
    <property type="term" value="F:chitinase activity"/>
    <property type="evidence" value="ECO:0007669"/>
    <property type="project" value="TreeGrafter"/>
</dbReference>
<dbReference type="PANTHER" id="PTHR11177">
    <property type="entry name" value="CHITINASE"/>
    <property type="match status" value="1"/>
</dbReference>
<sequence length="653" mass="76090">FTAVVSTSQNRKTFITSAIKFLLQYGFDGLDLGWEYPGSLGSPPEDKHLFMVLVKDSRMQTHPEKKRLNEDELQQGDPPAKKGLILILQEKNKEFLNISENELKSEKVEKAELMNRFTVNQEQEKRILELSQKMETAKSSITSNVSQIQLIQTKIDKLWICQVDLKGIIAEHITTASSSQKNCKKCIHLGVQVKLVAERDQAPSEFTRNVVCYKDHIKSTKDLNEKKIKLKEEITQLANNLHNMKHKKREISRQKTEKLREELAENHVLTQNLQANIQRKEEDFAELKEKLTDAKMQIEQKEVSLRHDEDKLLRIKINEVEKRKNQYSQEIEIKQQTIQLLKEQLNNHKKWKKLYNSRRECAKISLLEVMRLTLEEQEQTEVEQDPVLEAKLEEAAWLAKDLDKWKEKFQDQEARSNERSNKDPVEDTDAVWKLSKLQDELQKFKEKYKADRKKWLEEKVILTTQAKEAENLPNREMKKHDQDLERRLKLQNEVETPTAQLAEKTGDLQKWREKRDQLLTAVKVQMKVVLSTVSTRTRESSNGRVLQQRARGQKTKPGIPSLIIIVYLILVNRMAVKHTGCAIPVTTNTTKAWKRKCDEIEEDLLKCENKNSTPRNNTQLPASEHRNSSMKKDQKVSSCPSSKKTYSLWSQAS</sequence>
<dbReference type="GO" id="GO:0008061">
    <property type="term" value="F:chitin binding"/>
    <property type="evidence" value="ECO:0007669"/>
    <property type="project" value="TreeGrafter"/>
</dbReference>
<reference evidence="4 5" key="1">
    <citation type="journal article" date="2023" name="bioRxiv">
        <title>Conserved and derived expression patterns and positive selection on dental genes reveal complex evolutionary context of ever-growing rodent molars.</title>
        <authorList>
            <person name="Calamari Z.T."/>
            <person name="Song A."/>
            <person name="Cohen E."/>
            <person name="Akter M."/>
            <person name="Roy R.D."/>
            <person name="Hallikas O."/>
            <person name="Christensen M.M."/>
            <person name="Li P."/>
            <person name="Marangoni P."/>
            <person name="Jernvall J."/>
            <person name="Klein O.D."/>
        </authorList>
    </citation>
    <scope>NUCLEOTIDE SEQUENCE [LARGE SCALE GENOMIC DNA]</scope>
    <source>
        <strain evidence="4">V071</strain>
    </source>
</reference>
<feature type="coiled-coil region" evidence="1">
    <location>
        <begin position="96"/>
        <end position="140"/>
    </location>
</feature>
<dbReference type="GO" id="GO:0005975">
    <property type="term" value="P:carbohydrate metabolic process"/>
    <property type="evidence" value="ECO:0007669"/>
    <property type="project" value="InterPro"/>
</dbReference>
<feature type="compositionally biased region" description="Polar residues" evidence="2">
    <location>
        <begin position="636"/>
        <end position="653"/>
    </location>
</feature>
<name>A0AAW0HJP0_MYOGA</name>
<keyword evidence="1" id="KW-0175">Coiled coil</keyword>
<evidence type="ECO:0000256" key="1">
    <source>
        <dbReference type="SAM" id="Coils"/>
    </source>
</evidence>
<dbReference type="Pfam" id="PF00704">
    <property type="entry name" value="Glyco_hydro_18"/>
    <property type="match status" value="1"/>
</dbReference>
<dbReference type="InterPro" id="IPR050314">
    <property type="entry name" value="Glycosyl_Hydrlase_18"/>
</dbReference>
<gene>
    <name evidence="4" type="ORF">U0070_020722</name>
</gene>
<comment type="caution">
    <text evidence="4">The sequence shown here is derived from an EMBL/GenBank/DDBJ whole genome shotgun (WGS) entry which is preliminary data.</text>
</comment>
<evidence type="ECO:0000259" key="3">
    <source>
        <dbReference type="PROSITE" id="PS51910"/>
    </source>
</evidence>
<evidence type="ECO:0000313" key="4">
    <source>
        <dbReference type="EMBL" id="KAK7802327.1"/>
    </source>
</evidence>
<dbReference type="InterPro" id="IPR017853">
    <property type="entry name" value="GH"/>
</dbReference>
<feature type="non-terminal residue" evidence="4">
    <location>
        <position position="1"/>
    </location>
</feature>
<feature type="domain" description="GH18" evidence="3">
    <location>
        <begin position="1"/>
        <end position="58"/>
    </location>
</feature>
<evidence type="ECO:0000256" key="2">
    <source>
        <dbReference type="SAM" id="MobiDB-lite"/>
    </source>
</evidence>
<feature type="non-terminal residue" evidence="4">
    <location>
        <position position="653"/>
    </location>
</feature>
<feature type="region of interest" description="Disordered" evidence="2">
    <location>
        <begin position="608"/>
        <end position="653"/>
    </location>
</feature>
<accession>A0AAW0HJP0</accession>
<keyword evidence="5" id="KW-1185">Reference proteome</keyword>
<organism evidence="4 5">
    <name type="scientific">Myodes glareolus</name>
    <name type="common">Bank vole</name>
    <name type="synonym">Clethrionomys glareolus</name>
    <dbReference type="NCBI Taxonomy" id="447135"/>
    <lineage>
        <taxon>Eukaryota</taxon>
        <taxon>Metazoa</taxon>
        <taxon>Chordata</taxon>
        <taxon>Craniata</taxon>
        <taxon>Vertebrata</taxon>
        <taxon>Euteleostomi</taxon>
        <taxon>Mammalia</taxon>
        <taxon>Eutheria</taxon>
        <taxon>Euarchontoglires</taxon>
        <taxon>Glires</taxon>
        <taxon>Rodentia</taxon>
        <taxon>Myomorpha</taxon>
        <taxon>Muroidea</taxon>
        <taxon>Cricetidae</taxon>
        <taxon>Arvicolinae</taxon>
        <taxon>Myodes</taxon>
    </lineage>
</organism>
<dbReference type="AlphaFoldDB" id="A0AAW0HJP0"/>
<evidence type="ECO:0000313" key="5">
    <source>
        <dbReference type="Proteomes" id="UP001488838"/>
    </source>
</evidence>
<dbReference type="PANTHER" id="PTHR11177:SF188">
    <property type="entry name" value="ACIDIC MAMMALIAN CHITINASE"/>
    <property type="match status" value="1"/>
</dbReference>
<dbReference type="Proteomes" id="UP001488838">
    <property type="component" value="Unassembled WGS sequence"/>
</dbReference>
<feature type="compositionally biased region" description="Basic and acidic residues" evidence="2">
    <location>
        <begin position="623"/>
        <end position="635"/>
    </location>
</feature>
<dbReference type="SUPFAM" id="SSF51445">
    <property type="entry name" value="(Trans)glycosidases"/>
    <property type="match status" value="1"/>
</dbReference>
<proteinExistence type="predicted"/>
<protein>
    <recommendedName>
        <fullName evidence="3">GH18 domain-containing protein</fullName>
    </recommendedName>
</protein>
<dbReference type="EMBL" id="JBBHLL010000467">
    <property type="protein sequence ID" value="KAK7802327.1"/>
    <property type="molecule type" value="Genomic_DNA"/>
</dbReference>
<dbReference type="Gene3D" id="3.20.20.80">
    <property type="entry name" value="Glycosidases"/>
    <property type="match status" value="1"/>
</dbReference>
<feature type="compositionally biased region" description="Polar residues" evidence="2">
    <location>
        <begin position="610"/>
        <end position="621"/>
    </location>
</feature>
<dbReference type="InterPro" id="IPR001223">
    <property type="entry name" value="Glyco_hydro18_cat"/>
</dbReference>
<feature type="coiled-coil region" evidence="1">
    <location>
        <begin position="220"/>
        <end position="344"/>
    </location>
</feature>